<reference evidence="2 3" key="1">
    <citation type="journal article" date="2020" name="ISME J.">
        <title>Comparative genomics reveals insights into cyanobacterial evolution and habitat adaptation.</title>
        <authorList>
            <person name="Chen M.Y."/>
            <person name="Teng W.K."/>
            <person name="Zhao L."/>
            <person name="Hu C.X."/>
            <person name="Zhou Y.K."/>
            <person name="Han B.P."/>
            <person name="Song L.R."/>
            <person name="Shu W.S."/>
        </authorList>
    </citation>
    <scope>NUCLEOTIDE SEQUENCE [LARGE SCALE GENOMIC DNA]</scope>
    <source>
        <strain evidence="2 3">FACHB-1050</strain>
    </source>
</reference>
<evidence type="ECO:0000313" key="2">
    <source>
        <dbReference type="EMBL" id="MBD2318742.1"/>
    </source>
</evidence>
<organism evidence="2 3">
    <name type="scientific">Phormidium tenue FACHB-1050</name>
    <dbReference type="NCBI Taxonomy" id="2692857"/>
    <lineage>
        <taxon>Bacteria</taxon>
        <taxon>Bacillati</taxon>
        <taxon>Cyanobacteriota</taxon>
        <taxon>Cyanophyceae</taxon>
        <taxon>Oscillatoriophycideae</taxon>
        <taxon>Oscillatoriales</taxon>
        <taxon>Oscillatoriaceae</taxon>
        <taxon>Phormidium</taxon>
    </lineage>
</organism>
<keyword evidence="1" id="KW-0472">Membrane</keyword>
<dbReference type="EMBL" id="JACJQY010000034">
    <property type="protein sequence ID" value="MBD2318742.1"/>
    <property type="molecule type" value="Genomic_DNA"/>
</dbReference>
<comment type="caution">
    <text evidence="2">The sequence shown here is derived from an EMBL/GenBank/DDBJ whole genome shotgun (WGS) entry which is preliminary data.</text>
</comment>
<feature type="transmembrane region" description="Helical" evidence="1">
    <location>
        <begin position="35"/>
        <end position="56"/>
    </location>
</feature>
<dbReference type="Proteomes" id="UP000618445">
    <property type="component" value="Unassembled WGS sequence"/>
</dbReference>
<evidence type="ECO:0000256" key="1">
    <source>
        <dbReference type="SAM" id="Phobius"/>
    </source>
</evidence>
<proteinExistence type="predicted"/>
<name>A0ABR8CFA5_9CYAN</name>
<keyword evidence="3" id="KW-1185">Reference proteome</keyword>
<accession>A0ABR8CFA5</accession>
<sequence length="136" mass="15083">MQNIFAGFLFSIGFIFLTVTVSSLAIKNPTPEDRSAAAGGIMIGVPAIAAGTWLVWKEKKKQKQDDLIEVRQRQLEFNFLTTLQANNGIITPISFAIANQLSLEESKQYLDKKATELNADFEVTEDGGVSYKFYLS</sequence>
<protein>
    <submittedName>
        <fullName evidence="2">Uncharacterized protein</fullName>
    </submittedName>
</protein>
<evidence type="ECO:0000313" key="3">
    <source>
        <dbReference type="Proteomes" id="UP000618445"/>
    </source>
</evidence>
<dbReference type="RefSeq" id="WP_190580015.1">
    <property type="nucleotide sequence ID" value="NZ_CAWPQU010000028.1"/>
</dbReference>
<gene>
    <name evidence="2" type="ORF">H6G05_18045</name>
</gene>
<keyword evidence="1" id="KW-0812">Transmembrane</keyword>
<keyword evidence="1" id="KW-1133">Transmembrane helix</keyword>